<dbReference type="Gene3D" id="1.10.10.60">
    <property type="entry name" value="Homeodomain-like"/>
    <property type="match status" value="1"/>
</dbReference>
<name>A0A0S2I3F3_9BACT</name>
<dbReference type="InterPro" id="IPR009057">
    <property type="entry name" value="Homeodomain-like_sf"/>
</dbReference>
<dbReference type="InterPro" id="IPR027417">
    <property type="entry name" value="P-loop_NTPase"/>
</dbReference>
<dbReference type="InterPro" id="IPR001789">
    <property type="entry name" value="Sig_transdc_resp-reg_receiver"/>
</dbReference>
<dbReference type="GO" id="GO:0043565">
    <property type="term" value="F:sequence-specific DNA binding"/>
    <property type="evidence" value="ECO:0007669"/>
    <property type="project" value="InterPro"/>
</dbReference>
<dbReference type="Pfam" id="PF02954">
    <property type="entry name" value="HTH_8"/>
    <property type="match status" value="1"/>
</dbReference>
<dbReference type="CDD" id="cd00009">
    <property type="entry name" value="AAA"/>
    <property type="match status" value="1"/>
</dbReference>
<dbReference type="Pfam" id="PF00072">
    <property type="entry name" value="Response_reg"/>
    <property type="match status" value="1"/>
</dbReference>
<keyword evidence="6" id="KW-0597">Phosphoprotein</keyword>
<protein>
    <submittedName>
        <fullName evidence="10">Formate hydrogenlyase transcriptional activator</fullName>
    </submittedName>
</protein>
<dbReference type="InterPro" id="IPR002197">
    <property type="entry name" value="HTH_Fis"/>
</dbReference>
<dbReference type="PROSITE" id="PS50110">
    <property type="entry name" value="RESPONSE_REGULATORY"/>
    <property type="match status" value="1"/>
</dbReference>
<dbReference type="Gene3D" id="3.40.50.2300">
    <property type="match status" value="1"/>
</dbReference>
<dbReference type="FunFam" id="3.40.50.300:FF:000006">
    <property type="entry name" value="DNA-binding transcriptional regulator NtrC"/>
    <property type="match status" value="1"/>
</dbReference>
<dbReference type="SUPFAM" id="SSF46689">
    <property type="entry name" value="Homeodomain-like"/>
    <property type="match status" value="1"/>
</dbReference>
<dbReference type="SMART" id="SM00448">
    <property type="entry name" value="REC"/>
    <property type="match status" value="1"/>
</dbReference>
<dbReference type="PROSITE" id="PS00688">
    <property type="entry name" value="SIGMA54_INTERACT_3"/>
    <property type="match status" value="1"/>
</dbReference>
<dbReference type="InterPro" id="IPR025944">
    <property type="entry name" value="Sigma_54_int_dom_CS"/>
</dbReference>
<reference evidence="10 11" key="1">
    <citation type="submission" date="2015-11" db="EMBL/GenBank/DDBJ databases">
        <title>Description and complete genome sequence of a novel strain predominating in hypersaline microbial mats and representing a new family of the Bacteriodetes phylum.</title>
        <authorList>
            <person name="Spring S."/>
            <person name="Bunk B."/>
            <person name="Sproer C."/>
            <person name="Klenk H.-P."/>
        </authorList>
    </citation>
    <scope>NUCLEOTIDE SEQUENCE [LARGE SCALE GENOMIC DNA]</scope>
    <source>
        <strain evidence="10 11">L21-Spi-D4</strain>
    </source>
</reference>
<feature type="modified residue" description="4-aspartylphosphate" evidence="6">
    <location>
        <position position="52"/>
    </location>
</feature>
<dbReference type="SMART" id="SM00382">
    <property type="entry name" value="AAA"/>
    <property type="match status" value="1"/>
</dbReference>
<dbReference type="GO" id="GO:0005524">
    <property type="term" value="F:ATP binding"/>
    <property type="evidence" value="ECO:0007669"/>
    <property type="project" value="UniProtKB-KW"/>
</dbReference>
<dbReference type="GO" id="GO:0006355">
    <property type="term" value="P:regulation of DNA-templated transcription"/>
    <property type="evidence" value="ECO:0007669"/>
    <property type="project" value="InterPro"/>
</dbReference>
<dbReference type="KEGG" id="blq:L21SP5_03334"/>
<feature type="domain" description="Response regulatory" evidence="9">
    <location>
        <begin position="4"/>
        <end position="118"/>
    </location>
</feature>
<gene>
    <name evidence="10" type="primary">fhlA</name>
    <name evidence="10" type="ORF">L21SP5_03334</name>
</gene>
<dbReference type="PROSITE" id="PS50045">
    <property type="entry name" value="SIGMA54_INTERACT_4"/>
    <property type="match status" value="1"/>
</dbReference>
<evidence type="ECO:0000256" key="5">
    <source>
        <dbReference type="ARBA" id="ARBA00023163"/>
    </source>
</evidence>
<dbReference type="CDD" id="cd17569">
    <property type="entry name" value="REC_HupR-like"/>
    <property type="match status" value="1"/>
</dbReference>
<keyword evidence="7" id="KW-0175">Coiled coil</keyword>
<dbReference type="PANTHER" id="PTHR32071">
    <property type="entry name" value="TRANSCRIPTIONAL REGULATORY PROTEIN"/>
    <property type="match status" value="1"/>
</dbReference>
<evidence type="ECO:0000256" key="2">
    <source>
        <dbReference type="ARBA" id="ARBA00022840"/>
    </source>
</evidence>
<dbReference type="Proteomes" id="UP000064893">
    <property type="component" value="Chromosome"/>
</dbReference>
<dbReference type="GO" id="GO:0000160">
    <property type="term" value="P:phosphorelay signal transduction system"/>
    <property type="evidence" value="ECO:0007669"/>
    <property type="project" value="InterPro"/>
</dbReference>
<dbReference type="InterPro" id="IPR003593">
    <property type="entry name" value="AAA+_ATPase"/>
</dbReference>
<dbReference type="InterPro" id="IPR058031">
    <property type="entry name" value="AAA_lid_NorR"/>
</dbReference>
<keyword evidence="3" id="KW-0805">Transcription regulation</keyword>
<dbReference type="RefSeq" id="WP_205627941.1">
    <property type="nucleotide sequence ID" value="NZ_CP013118.1"/>
</dbReference>
<sequence>MKHKILYVDDEQNNLLTFDLALNNWYDVEITTSPQEALTIIDREDIDVLLTDQRMPEMTGLELAQIVKQKHPWLSIIIVTAFDDSNTVMQAVNQGGIYRYILKPWNLNDIKQSINNAIENSTLKKNNENLIKDLKAKNKKLVNSYNFILSLKKQVEEENTQLKQLITNEETNNKYIVTQNRDFQKTISQALQVAKTDSTVLLLGETGTGKELMAQIIHEESSRARQLMIKVNCAAIPENLVESELFGHEKGAFTGADQLKYGKFELAHKGTLFLDEIGELPPAIQTKLLRVLQENEFERVGGTKTTKTNFRLIAATNRNLEKAVQQGEFRSDLYYRINIIPIKLPPLRDHLEDIPLLVGHFIEKLNKTSHKTIDTIPQKALKKLQAYQWPGNIRELQNIIERAHVLSPANKLQIDDWFQLPQPQTAENEPTALHEQEKKHILKVLKSTNWKIRGENGAARLLDIKPTTLESRMKKLNITRPD</sequence>
<dbReference type="InterPro" id="IPR011006">
    <property type="entry name" value="CheY-like_superfamily"/>
</dbReference>
<dbReference type="PROSITE" id="PS00676">
    <property type="entry name" value="SIGMA54_INTERACT_2"/>
    <property type="match status" value="1"/>
</dbReference>
<evidence type="ECO:0000256" key="6">
    <source>
        <dbReference type="PROSITE-ProRule" id="PRU00169"/>
    </source>
</evidence>
<dbReference type="SUPFAM" id="SSF52172">
    <property type="entry name" value="CheY-like"/>
    <property type="match status" value="1"/>
</dbReference>
<keyword evidence="11" id="KW-1185">Reference proteome</keyword>
<dbReference type="InterPro" id="IPR025943">
    <property type="entry name" value="Sigma_54_int_dom_ATP-bd_2"/>
</dbReference>
<dbReference type="Gene3D" id="3.40.50.300">
    <property type="entry name" value="P-loop containing nucleotide triphosphate hydrolases"/>
    <property type="match status" value="1"/>
</dbReference>
<keyword evidence="2" id="KW-0067">ATP-binding</keyword>
<dbReference type="AlphaFoldDB" id="A0A0S2I3F3"/>
<dbReference type="EMBL" id="CP013118">
    <property type="protein sequence ID" value="ALO16947.1"/>
    <property type="molecule type" value="Genomic_DNA"/>
</dbReference>
<dbReference type="InterPro" id="IPR002078">
    <property type="entry name" value="Sigma_54_int"/>
</dbReference>
<dbReference type="PANTHER" id="PTHR32071:SF117">
    <property type="entry name" value="PTS-DEPENDENT DIHYDROXYACETONE KINASE OPERON REGULATORY PROTEIN-RELATED"/>
    <property type="match status" value="1"/>
</dbReference>
<dbReference type="InterPro" id="IPR025662">
    <property type="entry name" value="Sigma_54_int_dom_ATP-bd_1"/>
</dbReference>
<accession>A0A0S2I3F3</accession>
<dbReference type="GO" id="GO:0016829">
    <property type="term" value="F:lyase activity"/>
    <property type="evidence" value="ECO:0007669"/>
    <property type="project" value="UniProtKB-KW"/>
</dbReference>
<keyword evidence="5" id="KW-0804">Transcription</keyword>
<dbReference type="Pfam" id="PF00158">
    <property type="entry name" value="Sigma54_activat"/>
    <property type="match status" value="1"/>
</dbReference>
<feature type="coiled-coil region" evidence="7">
    <location>
        <begin position="120"/>
        <end position="172"/>
    </location>
</feature>
<dbReference type="Pfam" id="PF25601">
    <property type="entry name" value="AAA_lid_14"/>
    <property type="match status" value="1"/>
</dbReference>
<keyword evidence="1" id="KW-0547">Nucleotide-binding</keyword>
<evidence type="ECO:0000313" key="10">
    <source>
        <dbReference type="EMBL" id="ALO16947.1"/>
    </source>
</evidence>
<dbReference type="Gene3D" id="1.10.8.60">
    <property type="match status" value="1"/>
</dbReference>
<evidence type="ECO:0000256" key="3">
    <source>
        <dbReference type="ARBA" id="ARBA00023015"/>
    </source>
</evidence>
<evidence type="ECO:0000313" key="11">
    <source>
        <dbReference type="Proteomes" id="UP000064893"/>
    </source>
</evidence>
<evidence type="ECO:0000256" key="4">
    <source>
        <dbReference type="ARBA" id="ARBA00023125"/>
    </source>
</evidence>
<proteinExistence type="predicted"/>
<feature type="domain" description="Sigma-54 factor interaction" evidence="8">
    <location>
        <begin position="176"/>
        <end position="405"/>
    </location>
</feature>
<dbReference type="STRING" id="1307839.L21SP5_03334"/>
<evidence type="ECO:0000256" key="7">
    <source>
        <dbReference type="SAM" id="Coils"/>
    </source>
</evidence>
<evidence type="ECO:0000259" key="8">
    <source>
        <dbReference type="PROSITE" id="PS50045"/>
    </source>
</evidence>
<organism evidence="10 11">
    <name type="scientific">Salinivirga cyanobacteriivorans</name>
    <dbReference type="NCBI Taxonomy" id="1307839"/>
    <lineage>
        <taxon>Bacteria</taxon>
        <taxon>Pseudomonadati</taxon>
        <taxon>Bacteroidota</taxon>
        <taxon>Bacteroidia</taxon>
        <taxon>Bacteroidales</taxon>
        <taxon>Salinivirgaceae</taxon>
        <taxon>Salinivirga</taxon>
    </lineage>
</organism>
<dbReference type="PROSITE" id="PS00675">
    <property type="entry name" value="SIGMA54_INTERACT_1"/>
    <property type="match status" value="1"/>
</dbReference>
<dbReference type="SUPFAM" id="SSF52540">
    <property type="entry name" value="P-loop containing nucleoside triphosphate hydrolases"/>
    <property type="match status" value="1"/>
</dbReference>
<keyword evidence="10" id="KW-0456">Lyase</keyword>
<keyword evidence="4" id="KW-0238">DNA-binding</keyword>
<evidence type="ECO:0000256" key="1">
    <source>
        <dbReference type="ARBA" id="ARBA00022741"/>
    </source>
</evidence>
<evidence type="ECO:0000259" key="9">
    <source>
        <dbReference type="PROSITE" id="PS50110"/>
    </source>
</evidence>